<dbReference type="Pfam" id="PF03184">
    <property type="entry name" value="DDE_1"/>
    <property type="match status" value="1"/>
</dbReference>
<dbReference type="Proteomes" id="UP001627154">
    <property type="component" value="Unassembled WGS sequence"/>
</dbReference>
<evidence type="ECO:0000259" key="1">
    <source>
        <dbReference type="Pfam" id="PF03184"/>
    </source>
</evidence>
<dbReference type="PANTHER" id="PTHR19303">
    <property type="entry name" value="TRANSPOSON"/>
    <property type="match status" value="1"/>
</dbReference>
<sequence length="229" mass="25159">MTGITVCPKSSPRVVSSIGTRQVGTKTAAGRGETVSAEICMSATGTFMPPMLIFPRARENPDYLENKPPGAWAVFDKSGWMQCHIFTKWFKKFIEFSRASATNPVLLVLDGHASHVKNLEVIDLARENNVHILCLPPHCSHKIQPLDVGFMKPLSTYYTEALRAFQRAKGTVAMKNIFGIFGSAFLKAARLETAVNSFKKCGIEPCNPGVFTESDFVSNSRSGLNSKKN</sequence>
<evidence type="ECO:0000313" key="2">
    <source>
        <dbReference type="EMBL" id="KAL3400778.1"/>
    </source>
</evidence>
<dbReference type="InterPro" id="IPR050863">
    <property type="entry name" value="CenT-Element_Derived"/>
</dbReference>
<dbReference type="AlphaFoldDB" id="A0ABD2X603"/>
<organism evidence="2 3">
    <name type="scientific">Trichogramma kaykai</name>
    <dbReference type="NCBI Taxonomy" id="54128"/>
    <lineage>
        <taxon>Eukaryota</taxon>
        <taxon>Metazoa</taxon>
        <taxon>Ecdysozoa</taxon>
        <taxon>Arthropoda</taxon>
        <taxon>Hexapoda</taxon>
        <taxon>Insecta</taxon>
        <taxon>Pterygota</taxon>
        <taxon>Neoptera</taxon>
        <taxon>Endopterygota</taxon>
        <taxon>Hymenoptera</taxon>
        <taxon>Apocrita</taxon>
        <taxon>Proctotrupomorpha</taxon>
        <taxon>Chalcidoidea</taxon>
        <taxon>Trichogrammatidae</taxon>
        <taxon>Trichogramma</taxon>
    </lineage>
</organism>
<proteinExistence type="predicted"/>
<dbReference type="InterPro" id="IPR004875">
    <property type="entry name" value="DDE_SF_endonuclease_dom"/>
</dbReference>
<keyword evidence="3" id="KW-1185">Reference proteome</keyword>
<dbReference type="EMBL" id="JBJJXI010000050">
    <property type="protein sequence ID" value="KAL3400778.1"/>
    <property type="molecule type" value="Genomic_DNA"/>
</dbReference>
<reference evidence="2 3" key="1">
    <citation type="journal article" date="2024" name="bioRxiv">
        <title>A reference genome for Trichogramma kaykai: A tiny desert-dwelling parasitoid wasp with competing sex-ratio distorters.</title>
        <authorList>
            <person name="Culotta J."/>
            <person name="Lindsey A.R."/>
        </authorList>
    </citation>
    <scope>NUCLEOTIDE SEQUENCE [LARGE SCALE GENOMIC DNA]</scope>
    <source>
        <strain evidence="2 3">KSX58</strain>
    </source>
</reference>
<gene>
    <name evidence="2" type="ORF">TKK_005923</name>
</gene>
<name>A0ABD2X603_9HYME</name>
<comment type="caution">
    <text evidence="2">The sequence shown here is derived from an EMBL/GenBank/DDBJ whole genome shotgun (WGS) entry which is preliminary data.</text>
</comment>
<protein>
    <recommendedName>
        <fullName evidence="1">DDE-1 domain-containing protein</fullName>
    </recommendedName>
</protein>
<feature type="domain" description="DDE-1" evidence="1">
    <location>
        <begin position="34"/>
        <end position="162"/>
    </location>
</feature>
<accession>A0ABD2X603</accession>
<evidence type="ECO:0000313" key="3">
    <source>
        <dbReference type="Proteomes" id="UP001627154"/>
    </source>
</evidence>
<dbReference type="PANTHER" id="PTHR19303:SF74">
    <property type="entry name" value="POGO TRANSPOSABLE ELEMENT WITH KRAB DOMAIN"/>
    <property type="match status" value="1"/>
</dbReference>